<name>A0A059XZE1_9BACT</name>
<accession>A0A059XZE1</accession>
<protein>
    <submittedName>
        <fullName evidence="1">Uncharacterized protein</fullName>
    </submittedName>
</protein>
<evidence type="ECO:0000313" key="2">
    <source>
        <dbReference type="Proteomes" id="UP000027059"/>
    </source>
</evidence>
<proteinExistence type="predicted"/>
<dbReference type="KEGG" id="lfp:Y981_06965"/>
<sequence length="204" mass="22366">MSERRPPIFRAALATGILLLVFSMVAAPERAYAIAGLGNMIETRILWVESRTLSNLQRLKNFFAVKDAGVDFYRAPVLPPEPPQPLSTPVGPPLSLTDITRSAHEGMGAAVGGISRTSGEEAIGNGIHQMAYEASPEGALRLGADTEGHIYQMLLSIHKDLLYLLKEQSSSLGLEGEAIEQTRKRSTIDQMRIRTEIPSWIMLR</sequence>
<organism evidence="1 2">
    <name type="scientific">Leptospirillum ferriphilum YSK</name>
    <dbReference type="NCBI Taxonomy" id="1441628"/>
    <lineage>
        <taxon>Bacteria</taxon>
        <taxon>Pseudomonadati</taxon>
        <taxon>Nitrospirota</taxon>
        <taxon>Nitrospiria</taxon>
        <taxon>Nitrospirales</taxon>
        <taxon>Nitrospiraceae</taxon>
        <taxon>Leptospirillum</taxon>
    </lineage>
</organism>
<reference evidence="2" key="1">
    <citation type="submission" date="2014-02" db="EMBL/GenBank/DDBJ databases">
        <title>Complete genome sequence and comparative genomic analysis of the nitrogen-fixing bacterium Leptospirillum ferriphilum YSK.</title>
        <authorList>
            <person name="Guo X."/>
            <person name="Yin H."/>
            <person name="Liang Y."/>
            <person name="Hu Q."/>
            <person name="Ma L."/>
            <person name="Xiao Y."/>
            <person name="Zhang X."/>
            <person name="Qiu G."/>
            <person name="Liu X."/>
        </authorList>
    </citation>
    <scope>NUCLEOTIDE SEQUENCE [LARGE SCALE GENOMIC DNA]</scope>
    <source>
        <strain evidence="2">YSK</strain>
    </source>
</reference>
<dbReference type="HOGENOM" id="CLU_1608805_0_0_0"/>
<reference evidence="1 2" key="2">
    <citation type="journal article" date="2015" name="Biomed. Res. Int.">
        <title>Effects of Arsenite Resistance on the Growth and Functional Gene Expression of Leptospirillum ferriphilum and Acidithiobacillus thiooxidans in Pure Culture and Coculture.</title>
        <authorList>
            <person name="Jiang H."/>
            <person name="Liang Y."/>
            <person name="Yin H."/>
            <person name="Xiao Y."/>
            <person name="Guo X."/>
            <person name="Xu Y."/>
            <person name="Hu Q."/>
            <person name="Liu H."/>
            <person name="Liu X."/>
        </authorList>
    </citation>
    <scope>NUCLEOTIDE SEQUENCE [LARGE SCALE GENOMIC DNA]</scope>
    <source>
        <strain evidence="1 2">YSK</strain>
    </source>
</reference>
<dbReference type="RefSeq" id="WP_023525393.1">
    <property type="nucleotide sequence ID" value="NZ_CP007243.1"/>
</dbReference>
<keyword evidence="2" id="KW-1185">Reference proteome</keyword>
<evidence type="ECO:0000313" key="1">
    <source>
        <dbReference type="EMBL" id="AIA30587.1"/>
    </source>
</evidence>
<gene>
    <name evidence="1" type="ORF">Y981_06965</name>
</gene>
<dbReference type="Proteomes" id="UP000027059">
    <property type="component" value="Chromosome"/>
</dbReference>
<dbReference type="EMBL" id="CP007243">
    <property type="protein sequence ID" value="AIA30587.1"/>
    <property type="molecule type" value="Genomic_DNA"/>
</dbReference>
<dbReference type="AlphaFoldDB" id="A0A059XZE1"/>